<dbReference type="STRING" id="35608.A0A2U1QL83"/>
<accession>A0A2U1QL83</accession>
<dbReference type="Proteomes" id="UP000245207">
    <property type="component" value="Unassembled WGS sequence"/>
</dbReference>
<name>A0A2U1QL83_ARTAN</name>
<reference evidence="2 3" key="1">
    <citation type="journal article" date="2018" name="Mol. Plant">
        <title>The genome of Artemisia annua provides insight into the evolution of Asteraceae family and artemisinin biosynthesis.</title>
        <authorList>
            <person name="Shen Q."/>
            <person name="Zhang L."/>
            <person name="Liao Z."/>
            <person name="Wang S."/>
            <person name="Yan T."/>
            <person name="Shi P."/>
            <person name="Liu M."/>
            <person name="Fu X."/>
            <person name="Pan Q."/>
            <person name="Wang Y."/>
            <person name="Lv Z."/>
            <person name="Lu X."/>
            <person name="Zhang F."/>
            <person name="Jiang W."/>
            <person name="Ma Y."/>
            <person name="Chen M."/>
            <person name="Hao X."/>
            <person name="Li L."/>
            <person name="Tang Y."/>
            <person name="Lv G."/>
            <person name="Zhou Y."/>
            <person name="Sun X."/>
            <person name="Brodelius P.E."/>
            <person name="Rose J.K.C."/>
            <person name="Tang K."/>
        </authorList>
    </citation>
    <scope>NUCLEOTIDE SEQUENCE [LARGE SCALE GENOMIC DNA]</scope>
    <source>
        <strain evidence="3">cv. Huhao1</strain>
        <tissue evidence="2">Leaf</tissue>
    </source>
</reference>
<dbReference type="GO" id="GO:0007229">
    <property type="term" value="P:integrin-mediated signaling pathway"/>
    <property type="evidence" value="ECO:0007669"/>
    <property type="project" value="UniProtKB-KW"/>
</dbReference>
<gene>
    <name evidence="2" type="ORF">CTI12_AA015320</name>
</gene>
<keyword evidence="2" id="KW-0418">Kinase</keyword>
<dbReference type="OrthoDB" id="4062651at2759"/>
<sequence length="488" mass="54862">MHAASTSDSRSERTHIAKNKYKNNIRKMFVIGYRDQDAERRCFVLVCSSFHPISDGSSKSLQSMMKNNIGGRRSSKNPYIKDASDNGVDRIGGPRPKSAGIYDVFGNSSEVCFCTILKVSKRVKQGRNMSYHDTTWTYVAPEVFRSEDYNNTVDGFSFALILQEELELCNKEWECIVASQGERNIPIISMPIENIGFGIFCCGARFFKLWEGQTDNTLTHGAEVEVEKNQKPVDHIGLGVHAIQVESVEKAADILKFTKLIQWQFFLHLRKVAITFRSTLAHNKFLSSACSSSRHRANEDVGATSGYDMRQQLEAGQKTATTLKVIFMLKEQTPIANSNYYGLCSGCICCYMENSADLIFVIGAVYYAIFFVGMNNSHKPASCRHRKNRILSKKRSRDLLLITLCHATGHTLSTHVNVEIPGHGTTEFECEDVETVCGVIDCVNKLVYVRTLRARIIHQYVLQQKCTKSTTTMEKKPRTSNGDGKVTT</sequence>
<dbReference type="Gene3D" id="2.40.50.100">
    <property type="match status" value="1"/>
</dbReference>
<comment type="caution">
    <text evidence="2">The sequence shown here is derived from an EMBL/GenBank/DDBJ whole genome shotgun (WGS) entry which is preliminary data.</text>
</comment>
<dbReference type="EMBL" id="PKPP01000052">
    <property type="protein sequence ID" value="PWA98752.1"/>
    <property type="molecule type" value="Genomic_DNA"/>
</dbReference>
<dbReference type="SUPFAM" id="SSF56112">
    <property type="entry name" value="Protein kinase-like (PK-like)"/>
    <property type="match status" value="1"/>
</dbReference>
<proteinExistence type="predicted"/>
<evidence type="ECO:0000313" key="3">
    <source>
        <dbReference type="Proteomes" id="UP000245207"/>
    </source>
</evidence>
<dbReference type="AlphaFoldDB" id="A0A2U1QL83"/>
<dbReference type="GO" id="GO:0016301">
    <property type="term" value="F:kinase activity"/>
    <property type="evidence" value="ECO:0007669"/>
    <property type="project" value="UniProtKB-KW"/>
</dbReference>
<protein>
    <submittedName>
        <fullName evidence="2">Integrin-linked protein kinase family</fullName>
    </submittedName>
</protein>
<keyword evidence="2" id="KW-0401">Integrin</keyword>
<evidence type="ECO:0000256" key="1">
    <source>
        <dbReference type="SAM" id="MobiDB-lite"/>
    </source>
</evidence>
<feature type="region of interest" description="Disordered" evidence="1">
    <location>
        <begin position="70"/>
        <end position="92"/>
    </location>
</feature>
<dbReference type="InterPro" id="IPR011009">
    <property type="entry name" value="Kinase-like_dom_sf"/>
</dbReference>
<keyword evidence="3" id="KW-1185">Reference proteome</keyword>
<evidence type="ECO:0000313" key="2">
    <source>
        <dbReference type="EMBL" id="PWA98752.1"/>
    </source>
</evidence>
<keyword evidence="2" id="KW-0808">Transferase</keyword>
<organism evidence="2 3">
    <name type="scientific">Artemisia annua</name>
    <name type="common">Sweet wormwood</name>
    <dbReference type="NCBI Taxonomy" id="35608"/>
    <lineage>
        <taxon>Eukaryota</taxon>
        <taxon>Viridiplantae</taxon>
        <taxon>Streptophyta</taxon>
        <taxon>Embryophyta</taxon>
        <taxon>Tracheophyta</taxon>
        <taxon>Spermatophyta</taxon>
        <taxon>Magnoliopsida</taxon>
        <taxon>eudicotyledons</taxon>
        <taxon>Gunneridae</taxon>
        <taxon>Pentapetalae</taxon>
        <taxon>asterids</taxon>
        <taxon>campanulids</taxon>
        <taxon>Asterales</taxon>
        <taxon>Asteraceae</taxon>
        <taxon>Asteroideae</taxon>
        <taxon>Anthemideae</taxon>
        <taxon>Artemisiinae</taxon>
        <taxon>Artemisia</taxon>
    </lineage>
</organism>